<dbReference type="Proteomes" id="UP000308014">
    <property type="component" value="Unassembled WGS sequence"/>
</dbReference>
<dbReference type="GO" id="GO:0004301">
    <property type="term" value="F:epoxide hydrolase activity"/>
    <property type="evidence" value="ECO:0007669"/>
    <property type="project" value="TreeGrafter"/>
</dbReference>
<evidence type="ECO:0000256" key="1">
    <source>
        <dbReference type="ARBA" id="ARBA00010088"/>
    </source>
</evidence>
<dbReference type="GO" id="GO:0097176">
    <property type="term" value="P:epoxide metabolic process"/>
    <property type="evidence" value="ECO:0007669"/>
    <property type="project" value="TreeGrafter"/>
</dbReference>
<dbReference type="PIRSF" id="PIRSF001112">
    <property type="entry name" value="Epoxide_hydrolase"/>
    <property type="match status" value="1"/>
</dbReference>
<organism evidence="5 6">
    <name type="scientific">Aureobasidium pullulans</name>
    <name type="common">Black yeast</name>
    <name type="synonym">Pullularia pullulans</name>
    <dbReference type="NCBI Taxonomy" id="5580"/>
    <lineage>
        <taxon>Eukaryota</taxon>
        <taxon>Fungi</taxon>
        <taxon>Dikarya</taxon>
        <taxon>Ascomycota</taxon>
        <taxon>Pezizomycotina</taxon>
        <taxon>Dothideomycetes</taxon>
        <taxon>Dothideomycetidae</taxon>
        <taxon>Dothideales</taxon>
        <taxon>Saccotheciaceae</taxon>
        <taxon>Aureobasidium</taxon>
    </lineage>
</organism>
<dbReference type="Gene3D" id="3.40.50.1820">
    <property type="entry name" value="alpha/beta hydrolase"/>
    <property type="match status" value="1"/>
</dbReference>
<dbReference type="AlphaFoldDB" id="A0A4S8V377"/>
<dbReference type="SUPFAM" id="SSF53474">
    <property type="entry name" value="alpha/beta-Hydrolases"/>
    <property type="match status" value="1"/>
</dbReference>
<evidence type="ECO:0000256" key="2">
    <source>
        <dbReference type="ARBA" id="ARBA00022801"/>
    </source>
</evidence>
<evidence type="ECO:0000259" key="4">
    <source>
        <dbReference type="Pfam" id="PF06441"/>
    </source>
</evidence>
<proteinExistence type="inferred from homology"/>
<feature type="active site" description="Proton donor" evidence="3">
    <location>
        <position position="339"/>
    </location>
</feature>
<reference evidence="5 6" key="1">
    <citation type="submission" date="2018-10" db="EMBL/GenBank/DDBJ databases">
        <title>Fifty Aureobasidium pullulans genomes reveal a recombining polyextremotolerant generalist.</title>
        <authorList>
            <person name="Gostincar C."/>
            <person name="Turk M."/>
            <person name="Zajc J."/>
            <person name="Gunde-Cimerman N."/>
        </authorList>
    </citation>
    <scope>NUCLEOTIDE SEQUENCE [LARGE SCALE GENOMIC DNA]</scope>
    <source>
        <strain evidence="5 6">EXF-11318</strain>
    </source>
</reference>
<comment type="similarity">
    <text evidence="1">Belongs to the peptidase S33 family.</text>
</comment>
<evidence type="ECO:0000313" key="6">
    <source>
        <dbReference type="Proteomes" id="UP000308014"/>
    </source>
</evidence>
<feature type="active site" description="Nucleophile" evidence="3">
    <location>
        <position position="197"/>
    </location>
</feature>
<accession>A0A4S8V377</accession>
<protein>
    <submittedName>
        <fullName evidence="5">Alpha/beta-hydrolase</fullName>
    </submittedName>
</protein>
<evidence type="ECO:0000313" key="5">
    <source>
        <dbReference type="EMBL" id="THW05238.1"/>
    </source>
</evidence>
<dbReference type="InterPro" id="IPR010497">
    <property type="entry name" value="Epoxide_hydro_N"/>
</dbReference>
<evidence type="ECO:0000256" key="3">
    <source>
        <dbReference type="PIRSR" id="PIRSR001112-1"/>
    </source>
</evidence>
<comment type="caution">
    <text evidence="5">The sequence shown here is derived from an EMBL/GenBank/DDBJ whole genome shotgun (WGS) entry which is preliminary data.</text>
</comment>
<dbReference type="PRINTS" id="PR00412">
    <property type="entry name" value="EPOXHYDRLASE"/>
</dbReference>
<dbReference type="EMBL" id="QZAJ01000880">
    <property type="protein sequence ID" value="THW05238.1"/>
    <property type="molecule type" value="Genomic_DNA"/>
</dbReference>
<dbReference type="InterPro" id="IPR000639">
    <property type="entry name" value="Epox_hydrolase-like"/>
</dbReference>
<dbReference type="InterPro" id="IPR016292">
    <property type="entry name" value="Epoxide_hydrolase"/>
</dbReference>
<sequence length="417" mass="46697">MADYSTIPSTAKVQPKPFKVEIDANDVSSMKHLLAHSKIGPATYENQQTDRRFGMNRDWLINAKKHWETEYDWRRCEKNINSFPNFTIPVTDDKGSDFTIHFLALFSKKSDAIPLIFLHGWPGSILEFLGMLTVIKKQYPNPEDLPYHIIVPSLPGYAFSSSPPIDRDFKADDMAPVMNALMVALGFGSGYIAQGGDLGSFIARQLGVENEECKGIFAIHPSQIKKRQRANLVFIAFHLNLYQLPAPSNASSLPISQTEKLGLDRAKAFTETGSAYAREHGTRTATIGLVLSSSPLALLTWIGEKFLEWTDADPTLDEILDSVSLYWLTDTYARCIYPYRTMFGGGGTKPRFAHPSSKPQGYSYFPKEISPTPVSWVKETGNFVHTASHEEGGHFAAMEKPEVLWGDVEEFFKAAWK</sequence>
<dbReference type="PANTHER" id="PTHR21661:SF39">
    <property type="entry name" value="HYDROLASE, PUTATIVE (AFU_ORTHOLOGUE AFUA_3G08960)-RELATED"/>
    <property type="match status" value="1"/>
</dbReference>
<feature type="domain" description="Epoxide hydrolase N-terminal" evidence="4">
    <location>
        <begin position="15"/>
        <end position="128"/>
    </location>
</feature>
<keyword evidence="2 5" id="KW-0378">Hydrolase</keyword>
<dbReference type="InterPro" id="IPR029058">
    <property type="entry name" value="AB_hydrolase_fold"/>
</dbReference>
<dbReference type="PANTHER" id="PTHR21661">
    <property type="entry name" value="EPOXIDE HYDROLASE 1-RELATED"/>
    <property type="match status" value="1"/>
</dbReference>
<feature type="active site" description="Proton acceptor" evidence="3">
    <location>
        <position position="394"/>
    </location>
</feature>
<gene>
    <name evidence="5" type="ORF">D6D24_10319</name>
</gene>
<name>A0A4S8V377_AURPU</name>
<dbReference type="Pfam" id="PF06441">
    <property type="entry name" value="EHN"/>
    <property type="match status" value="1"/>
</dbReference>